<keyword evidence="3" id="KW-1133">Transmembrane helix</keyword>
<keyword evidence="3" id="KW-0472">Membrane</keyword>
<dbReference type="SMART" id="SM00282">
    <property type="entry name" value="LamG"/>
    <property type="match status" value="1"/>
</dbReference>
<evidence type="ECO:0000256" key="2">
    <source>
        <dbReference type="ARBA" id="ARBA00023157"/>
    </source>
</evidence>
<name>B4CU83_9BACT</name>
<dbReference type="SMART" id="SM00560">
    <property type="entry name" value="LamGL"/>
    <property type="match status" value="1"/>
</dbReference>
<dbReference type="InterPro" id="IPR006860">
    <property type="entry name" value="FecR"/>
</dbReference>
<dbReference type="PANTHER" id="PTHR30273:SF2">
    <property type="entry name" value="PROTEIN FECR"/>
    <property type="match status" value="1"/>
</dbReference>
<dbReference type="InterPro" id="IPR013320">
    <property type="entry name" value="ConA-like_dom_sf"/>
</dbReference>
<dbReference type="AlphaFoldDB" id="B4CU83"/>
<reference evidence="6 7" key="1">
    <citation type="journal article" date="2011" name="J. Bacteriol.">
        <title>Genome sequence of Chthoniobacter flavus Ellin428, an aerobic heterotrophic soil bacterium.</title>
        <authorList>
            <person name="Kant R."/>
            <person name="van Passel M.W."/>
            <person name="Palva A."/>
            <person name="Lucas S."/>
            <person name="Lapidus A."/>
            <person name="Glavina Del Rio T."/>
            <person name="Dalin E."/>
            <person name="Tice H."/>
            <person name="Bruce D."/>
            <person name="Goodwin L."/>
            <person name="Pitluck S."/>
            <person name="Larimer F.W."/>
            <person name="Land M.L."/>
            <person name="Hauser L."/>
            <person name="Sangwan P."/>
            <person name="de Vos W.M."/>
            <person name="Janssen P.H."/>
            <person name="Smidt H."/>
        </authorList>
    </citation>
    <scope>NUCLEOTIDE SEQUENCE [LARGE SCALE GENOMIC DNA]</scope>
    <source>
        <strain evidence="6 7">Ellin428</strain>
    </source>
</reference>
<protein>
    <submittedName>
        <fullName evidence="6">LamG domain protein jellyroll fold domain protein</fullName>
    </submittedName>
</protein>
<dbReference type="SUPFAM" id="SSF49899">
    <property type="entry name" value="Concanavalin A-like lectins/glucanases"/>
    <property type="match status" value="1"/>
</dbReference>
<feature type="domain" description="Laminin G" evidence="4">
    <location>
        <begin position="336"/>
        <end position="470"/>
    </location>
</feature>
<dbReference type="RefSeq" id="WP_006977573.1">
    <property type="nucleotide sequence ID" value="NZ_ABVL01000001.1"/>
</dbReference>
<evidence type="ECO:0000259" key="4">
    <source>
        <dbReference type="SMART" id="SM00282"/>
    </source>
</evidence>
<dbReference type="InterPro" id="IPR001791">
    <property type="entry name" value="Laminin_G"/>
</dbReference>
<dbReference type="eggNOG" id="COG3250">
    <property type="taxonomic scope" value="Bacteria"/>
</dbReference>
<keyword evidence="7" id="KW-1185">Reference proteome</keyword>
<keyword evidence="1" id="KW-0732">Signal</keyword>
<evidence type="ECO:0000256" key="3">
    <source>
        <dbReference type="SAM" id="Phobius"/>
    </source>
</evidence>
<dbReference type="Pfam" id="PF13385">
    <property type="entry name" value="Laminin_G_3"/>
    <property type="match status" value="1"/>
</dbReference>
<dbReference type="eggNOG" id="COG3712">
    <property type="taxonomic scope" value="Bacteria"/>
</dbReference>
<dbReference type="InterPro" id="IPR012373">
    <property type="entry name" value="Ferrdict_sens_TM"/>
</dbReference>
<keyword evidence="2" id="KW-1015">Disulfide bond</keyword>
<evidence type="ECO:0000259" key="5">
    <source>
        <dbReference type="SMART" id="SM00560"/>
    </source>
</evidence>
<gene>
    <name evidence="6" type="ORF">CfE428DRAFT_0246</name>
</gene>
<dbReference type="Pfam" id="PF04773">
    <property type="entry name" value="FecR"/>
    <property type="match status" value="1"/>
</dbReference>
<dbReference type="Proteomes" id="UP000005824">
    <property type="component" value="Unassembled WGS sequence"/>
</dbReference>
<comment type="caution">
    <text evidence="6">The sequence shown here is derived from an EMBL/GenBank/DDBJ whole genome shotgun (WGS) entry which is preliminary data.</text>
</comment>
<evidence type="ECO:0000313" key="7">
    <source>
        <dbReference type="Proteomes" id="UP000005824"/>
    </source>
</evidence>
<evidence type="ECO:0000256" key="1">
    <source>
        <dbReference type="ARBA" id="ARBA00022729"/>
    </source>
</evidence>
<feature type="transmembrane region" description="Helical" evidence="3">
    <location>
        <begin position="76"/>
        <end position="94"/>
    </location>
</feature>
<accession>B4CU83</accession>
<dbReference type="Gene3D" id="2.60.120.200">
    <property type="match status" value="1"/>
</dbReference>
<sequence>MKPDVTTQDLIAYLDRALSEEESDHVEHALEGDSDLRATYLQLAWERLLLQDIHASDGIHVAPIPFDPPIRSSHRFLALAAVLAVFCGLVWWWPHAAAPSHDPLFVHVTFSAGHGTVLHGGKRATIPSEGADLEAGDTLFSDEGSRAEIRFRTENTILQLAGDGELYFAALQPAKRLELRRGSLQASVAHQPPHAPLLLFTPHAQAEVIGTRFTLGASPDSTQLRVDEGAVLLGKRSEASGVVVQALHSAVVDGRASVDVQPLAVAESLQQGLLGHWTFDEGSGAQSVDHAGGIGPAEIYPPDALAGIWSQGWRGMALHLEGSRARVRTSVVTLPENLSITAWIRLSGETLHLNPLLANSADGVHTDGFRFFLDSDRGDLVFETSSGPGLGAQAVSFGQLLQPGAWHHVAAVIDGRNATAQLYLDGHDVTEHSGIRPNFNRHARLHIGLMATDGTRRFGGLIDELRVYGRSLAPAEVRELARPAAPGGG</sequence>
<dbReference type="PANTHER" id="PTHR30273">
    <property type="entry name" value="PERIPLASMIC SIGNAL SENSOR AND SIGMA FACTOR ACTIVATOR FECR-RELATED"/>
    <property type="match status" value="1"/>
</dbReference>
<proteinExistence type="predicted"/>
<dbReference type="STRING" id="497964.CfE428DRAFT_0246"/>
<dbReference type="EMBL" id="ABVL01000001">
    <property type="protein sequence ID" value="EDY22121.1"/>
    <property type="molecule type" value="Genomic_DNA"/>
</dbReference>
<dbReference type="Gene3D" id="2.60.120.1440">
    <property type="match status" value="1"/>
</dbReference>
<evidence type="ECO:0000313" key="6">
    <source>
        <dbReference type="EMBL" id="EDY22121.1"/>
    </source>
</evidence>
<feature type="domain" description="LamG-like jellyroll fold" evidence="5">
    <location>
        <begin position="336"/>
        <end position="475"/>
    </location>
</feature>
<organism evidence="6 7">
    <name type="scientific">Chthoniobacter flavus Ellin428</name>
    <dbReference type="NCBI Taxonomy" id="497964"/>
    <lineage>
        <taxon>Bacteria</taxon>
        <taxon>Pseudomonadati</taxon>
        <taxon>Verrucomicrobiota</taxon>
        <taxon>Spartobacteria</taxon>
        <taxon>Chthoniobacterales</taxon>
        <taxon>Chthoniobacteraceae</taxon>
        <taxon>Chthoniobacter</taxon>
    </lineage>
</organism>
<keyword evidence="3" id="KW-0812">Transmembrane</keyword>
<dbReference type="InParanoid" id="B4CU83"/>
<dbReference type="GO" id="GO:0016989">
    <property type="term" value="F:sigma factor antagonist activity"/>
    <property type="evidence" value="ECO:0007669"/>
    <property type="project" value="TreeGrafter"/>
</dbReference>
<dbReference type="InterPro" id="IPR006558">
    <property type="entry name" value="LamG-like"/>
</dbReference>